<evidence type="ECO:0000313" key="5">
    <source>
        <dbReference type="Proteomes" id="UP000703269"/>
    </source>
</evidence>
<feature type="transmembrane region" description="Helical" evidence="2">
    <location>
        <begin position="42"/>
        <end position="66"/>
    </location>
</feature>
<comment type="caution">
    <text evidence="4">The sequence shown here is derived from an EMBL/GenBank/DDBJ whole genome shotgun (WGS) entry which is preliminary data.</text>
</comment>
<proteinExistence type="predicted"/>
<feature type="transmembrane region" description="Helical" evidence="2">
    <location>
        <begin position="115"/>
        <end position="137"/>
    </location>
</feature>
<organism evidence="4 5">
    <name type="scientific">Phanerochaete sordida</name>
    <dbReference type="NCBI Taxonomy" id="48140"/>
    <lineage>
        <taxon>Eukaryota</taxon>
        <taxon>Fungi</taxon>
        <taxon>Dikarya</taxon>
        <taxon>Basidiomycota</taxon>
        <taxon>Agaricomycotina</taxon>
        <taxon>Agaricomycetes</taxon>
        <taxon>Polyporales</taxon>
        <taxon>Phanerochaetaceae</taxon>
        <taxon>Phanerochaete</taxon>
    </lineage>
</organism>
<accession>A0A9P3L8Z0</accession>
<evidence type="ECO:0000313" key="4">
    <source>
        <dbReference type="EMBL" id="GJE85483.1"/>
    </source>
</evidence>
<evidence type="ECO:0000256" key="2">
    <source>
        <dbReference type="SAM" id="Phobius"/>
    </source>
</evidence>
<sequence length="218" mass="23518">MWILALPFALATSALVCAVTVTGLVWGLPRRLVTKHAETPTVIPLARASFVLPLCTNVITTALILSRIWWVGRAVGSRSTTRRAIHVIIESGALYFLVQLILVILYGIHSGGATIMISIAVQVYGIASTLIIIHVGLRVSSEQPATSTSFPQMQFSTVGVANRTALGSPAETFELRVRRPSSAHHEASFDPTRGGSDQRIVADEEVSIEANADYKKTE</sequence>
<feature type="compositionally biased region" description="Basic and acidic residues" evidence="1">
    <location>
        <begin position="177"/>
        <end position="188"/>
    </location>
</feature>
<keyword evidence="2" id="KW-1133">Transmembrane helix</keyword>
<feature type="signal peptide" evidence="3">
    <location>
        <begin position="1"/>
        <end position="18"/>
    </location>
</feature>
<keyword evidence="2" id="KW-0812">Transmembrane</keyword>
<keyword evidence="5" id="KW-1185">Reference proteome</keyword>
<keyword evidence="2" id="KW-0472">Membrane</keyword>
<reference evidence="4 5" key="1">
    <citation type="submission" date="2021-08" db="EMBL/GenBank/DDBJ databases">
        <title>Draft Genome Sequence of Phanerochaete sordida strain YK-624.</title>
        <authorList>
            <person name="Mori T."/>
            <person name="Dohra H."/>
            <person name="Suzuki T."/>
            <person name="Kawagishi H."/>
            <person name="Hirai H."/>
        </authorList>
    </citation>
    <scope>NUCLEOTIDE SEQUENCE [LARGE SCALE GENOMIC DNA]</scope>
    <source>
        <strain evidence="4 5">YK-624</strain>
    </source>
</reference>
<dbReference type="AlphaFoldDB" id="A0A9P3L8Z0"/>
<dbReference type="OrthoDB" id="3341077at2759"/>
<gene>
    <name evidence="4" type="ORF">PsYK624_015620</name>
</gene>
<protein>
    <submittedName>
        <fullName evidence="4">Uncharacterized protein</fullName>
    </submittedName>
</protein>
<evidence type="ECO:0000256" key="1">
    <source>
        <dbReference type="SAM" id="MobiDB-lite"/>
    </source>
</evidence>
<dbReference type="Proteomes" id="UP000703269">
    <property type="component" value="Unassembled WGS sequence"/>
</dbReference>
<feature type="transmembrane region" description="Helical" evidence="2">
    <location>
        <begin position="87"/>
        <end position="109"/>
    </location>
</feature>
<feature type="region of interest" description="Disordered" evidence="1">
    <location>
        <begin position="177"/>
        <end position="201"/>
    </location>
</feature>
<keyword evidence="3" id="KW-0732">Signal</keyword>
<evidence type="ECO:0000256" key="3">
    <source>
        <dbReference type="SAM" id="SignalP"/>
    </source>
</evidence>
<feature type="chain" id="PRO_5040360132" evidence="3">
    <location>
        <begin position="19"/>
        <end position="218"/>
    </location>
</feature>
<name>A0A9P3L8Z0_9APHY</name>
<dbReference type="EMBL" id="BPQB01000002">
    <property type="protein sequence ID" value="GJE85483.1"/>
    <property type="molecule type" value="Genomic_DNA"/>
</dbReference>